<evidence type="ECO:0000256" key="3">
    <source>
        <dbReference type="ARBA" id="ARBA00023163"/>
    </source>
</evidence>
<sequence>MFAPDPAPWGGCPWRADLKRSCDECHALKTLHSDENSANFYFLTESAKSCAVHGLRERKREATRSAITTAARLATAKKGLNGFTIEQLCEEVGVSRRTFFNYFPSKEDAIVGHLLDEFPADALAAFLAGGTESGVERDPNGLTTTLLRDLFELSCASADEMNFTRDHIHDLIAAMKVEPQLMMKMVGSAESREHEFAAIIAQRENLPPKDPIAILAATVIGTLSRLAGQAFFSEQNTLSYREILANNLCTAQQLFVFSPLPLEGSR</sequence>
<accession>A0A2V5LAB2</accession>
<proteinExistence type="predicted"/>
<dbReference type="PROSITE" id="PS50977">
    <property type="entry name" value="HTH_TETR_2"/>
    <property type="match status" value="1"/>
</dbReference>
<keyword evidence="2 4" id="KW-0238">DNA-binding</keyword>
<dbReference type="PANTHER" id="PTHR30055:SF234">
    <property type="entry name" value="HTH-TYPE TRANSCRIPTIONAL REGULATOR BETI"/>
    <property type="match status" value="1"/>
</dbReference>
<dbReference type="InterPro" id="IPR050109">
    <property type="entry name" value="HTH-type_TetR-like_transc_reg"/>
</dbReference>
<evidence type="ECO:0000313" key="7">
    <source>
        <dbReference type="Proteomes" id="UP000247832"/>
    </source>
</evidence>
<dbReference type="InterPro" id="IPR009057">
    <property type="entry name" value="Homeodomain-like_sf"/>
</dbReference>
<gene>
    <name evidence="6" type="ORF">CVV68_06305</name>
</gene>
<dbReference type="AlphaFoldDB" id="A0A2V5LAB2"/>
<dbReference type="Gene3D" id="1.10.357.10">
    <property type="entry name" value="Tetracycline Repressor, domain 2"/>
    <property type="match status" value="1"/>
</dbReference>
<dbReference type="PROSITE" id="PS01081">
    <property type="entry name" value="HTH_TETR_1"/>
    <property type="match status" value="1"/>
</dbReference>
<comment type="caution">
    <text evidence="6">The sequence shown here is derived from an EMBL/GenBank/DDBJ whole genome shotgun (WGS) entry which is preliminary data.</text>
</comment>
<evidence type="ECO:0000259" key="5">
    <source>
        <dbReference type="PROSITE" id="PS50977"/>
    </source>
</evidence>
<name>A0A2V5LAB2_9MICC</name>
<organism evidence="6 7">
    <name type="scientific">Arthrobacter livingstonensis</name>
    <dbReference type="NCBI Taxonomy" id="670078"/>
    <lineage>
        <taxon>Bacteria</taxon>
        <taxon>Bacillati</taxon>
        <taxon>Actinomycetota</taxon>
        <taxon>Actinomycetes</taxon>
        <taxon>Micrococcales</taxon>
        <taxon>Micrococcaceae</taxon>
        <taxon>Arthrobacter</taxon>
    </lineage>
</organism>
<keyword evidence="1" id="KW-0805">Transcription regulation</keyword>
<keyword evidence="7" id="KW-1185">Reference proteome</keyword>
<evidence type="ECO:0000256" key="4">
    <source>
        <dbReference type="PROSITE-ProRule" id="PRU00335"/>
    </source>
</evidence>
<dbReference type="EMBL" id="QJVD01000005">
    <property type="protein sequence ID" value="PYI68419.1"/>
    <property type="molecule type" value="Genomic_DNA"/>
</dbReference>
<protein>
    <submittedName>
        <fullName evidence="6">TetR family transcriptional regulator</fullName>
    </submittedName>
</protein>
<dbReference type="GO" id="GO:0003700">
    <property type="term" value="F:DNA-binding transcription factor activity"/>
    <property type="evidence" value="ECO:0007669"/>
    <property type="project" value="TreeGrafter"/>
</dbReference>
<dbReference type="GO" id="GO:0000976">
    <property type="term" value="F:transcription cis-regulatory region binding"/>
    <property type="evidence" value="ECO:0007669"/>
    <property type="project" value="TreeGrafter"/>
</dbReference>
<dbReference type="InterPro" id="IPR023772">
    <property type="entry name" value="DNA-bd_HTH_TetR-type_CS"/>
</dbReference>
<dbReference type="PANTHER" id="PTHR30055">
    <property type="entry name" value="HTH-TYPE TRANSCRIPTIONAL REGULATOR RUTR"/>
    <property type="match status" value="1"/>
</dbReference>
<evidence type="ECO:0000256" key="2">
    <source>
        <dbReference type="ARBA" id="ARBA00023125"/>
    </source>
</evidence>
<feature type="domain" description="HTH tetR-type" evidence="5">
    <location>
        <begin position="61"/>
        <end position="121"/>
    </location>
</feature>
<dbReference type="OrthoDB" id="8688418at2"/>
<evidence type="ECO:0000313" key="6">
    <source>
        <dbReference type="EMBL" id="PYI68419.1"/>
    </source>
</evidence>
<feature type="DNA-binding region" description="H-T-H motif" evidence="4">
    <location>
        <begin position="84"/>
        <end position="103"/>
    </location>
</feature>
<dbReference type="InterPro" id="IPR001647">
    <property type="entry name" value="HTH_TetR"/>
</dbReference>
<keyword evidence="3" id="KW-0804">Transcription</keyword>
<dbReference type="Proteomes" id="UP000247832">
    <property type="component" value="Unassembled WGS sequence"/>
</dbReference>
<dbReference type="Pfam" id="PF00440">
    <property type="entry name" value="TetR_N"/>
    <property type="match status" value="1"/>
</dbReference>
<dbReference type="SUPFAM" id="SSF46689">
    <property type="entry name" value="Homeodomain-like"/>
    <property type="match status" value="1"/>
</dbReference>
<reference evidence="6 7" key="1">
    <citation type="submission" date="2018-05" db="EMBL/GenBank/DDBJ databases">
        <title>Genetic diversity of glacier-inhabiting Cryobacterium bacteria in China and description of Cryobacterium mengkeensis sp. nov. and Arthrobacter glacialis sp. nov.</title>
        <authorList>
            <person name="Liu Q."/>
            <person name="Xin Y.-H."/>
        </authorList>
    </citation>
    <scope>NUCLEOTIDE SEQUENCE [LARGE SCALE GENOMIC DNA]</scope>
    <source>
        <strain evidence="6 7">LI2</strain>
    </source>
</reference>
<evidence type="ECO:0000256" key="1">
    <source>
        <dbReference type="ARBA" id="ARBA00023015"/>
    </source>
</evidence>